<protein>
    <submittedName>
        <fullName evidence="2">Uncharacterized protein</fullName>
    </submittedName>
</protein>
<sequence>MIFRLGIGLNTDIQNVSWTTNYYLRKNVSMARVYTDGGSYWELNEITRIMPKSLDPRRTHETSYEQEDKLYKFALANAKNEATSTRAICSPILKSKNSSPDVTSYDIRSDVVCRTMASPIVEGELTTVPCSPKPSYLRIQGGEVRGLIQDENDKFALSQYHRQLREGNGGRKGVVTEGRQGRGTSRPRSAFISHQLNIQEYDRRQTTIAMYSNAVKVPYVLAARREHTTPVLSLCLVATVYVMCVEVSPSSLSRFSPSNAENSSGARGSVVARLLASYLGEPGSIPGGVAPGFTLAGNVPAGFIGISRFPRTCIPTLLHVHLTSPSGGVVACHVRDVYALITRDGCRKNEASCGWSNWRGEPIVRRLGPPTSIKLRATPNFIHCSNPPVSLYDQNF</sequence>
<comment type="caution">
    <text evidence="2">The sequence shown here is derived from an EMBL/GenBank/DDBJ whole genome shotgun (WGS) entry which is preliminary data.</text>
</comment>
<evidence type="ECO:0000256" key="1">
    <source>
        <dbReference type="SAM" id="MobiDB-lite"/>
    </source>
</evidence>
<proteinExistence type="predicted"/>
<keyword evidence="3" id="KW-1185">Reference proteome</keyword>
<name>A0ABQ9HS39_9NEOP</name>
<dbReference type="Proteomes" id="UP001159363">
    <property type="component" value="Chromosome X"/>
</dbReference>
<dbReference type="EMBL" id="JARBHB010000004">
    <property type="protein sequence ID" value="KAJ8887141.1"/>
    <property type="molecule type" value="Genomic_DNA"/>
</dbReference>
<evidence type="ECO:0000313" key="2">
    <source>
        <dbReference type="EMBL" id="KAJ8887141.1"/>
    </source>
</evidence>
<organism evidence="2 3">
    <name type="scientific">Dryococelus australis</name>
    <dbReference type="NCBI Taxonomy" id="614101"/>
    <lineage>
        <taxon>Eukaryota</taxon>
        <taxon>Metazoa</taxon>
        <taxon>Ecdysozoa</taxon>
        <taxon>Arthropoda</taxon>
        <taxon>Hexapoda</taxon>
        <taxon>Insecta</taxon>
        <taxon>Pterygota</taxon>
        <taxon>Neoptera</taxon>
        <taxon>Polyneoptera</taxon>
        <taxon>Phasmatodea</taxon>
        <taxon>Verophasmatodea</taxon>
        <taxon>Anareolatae</taxon>
        <taxon>Phasmatidae</taxon>
        <taxon>Eurycanthinae</taxon>
        <taxon>Dryococelus</taxon>
    </lineage>
</organism>
<reference evidence="2 3" key="1">
    <citation type="submission" date="2023-02" db="EMBL/GenBank/DDBJ databases">
        <title>LHISI_Scaffold_Assembly.</title>
        <authorList>
            <person name="Stuart O.P."/>
            <person name="Cleave R."/>
            <person name="Magrath M.J.L."/>
            <person name="Mikheyev A.S."/>
        </authorList>
    </citation>
    <scope>NUCLEOTIDE SEQUENCE [LARGE SCALE GENOMIC DNA]</scope>
    <source>
        <strain evidence="2">Daus_M_001</strain>
        <tissue evidence="2">Leg muscle</tissue>
    </source>
</reference>
<feature type="region of interest" description="Disordered" evidence="1">
    <location>
        <begin position="167"/>
        <end position="188"/>
    </location>
</feature>
<evidence type="ECO:0000313" key="3">
    <source>
        <dbReference type="Proteomes" id="UP001159363"/>
    </source>
</evidence>
<gene>
    <name evidence="2" type="ORF">PR048_013356</name>
</gene>
<accession>A0ABQ9HS39</accession>